<gene>
    <name evidence="1" type="ORF">ACERK3_03785</name>
</gene>
<protein>
    <submittedName>
        <fullName evidence="1">Uncharacterized protein</fullName>
    </submittedName>
</protein>
<accession>A0ABV4U1J1</accession>
<keyword evidence="2" id="KW-1185">Reference proteome</keyword>
<organism evidence="1 2">
    <name type="scientific">Natronomicrosphaera hydrolytica</name>
    <dbReference type="NCBI Taxonomy" id="3242702"/>
    <lineage>
        <taxon>Bacteria</taxon>
        <taxon>Pseudomonadati</taxon>
        <taxon>Planctomycetota</taxon>
        <taxon>Phycisphaerae</taxon>
        <taxon>Phycisphaerales</taxon>
        <taxon>Phycisphaeraceae</taxon>
        <taxon>Natronomicrosphaera</taxon>
    </lineage>
</organism>
<evidence type="ECO:0000313" key="1">
    <source>
        <dbReference type="EMBL" id="MFA9477411.1"/>
    </source>
</evidence>
<reference evidence="1 2" key="1">
    <citation type="submission" date="2024-08" db="EMBL/GenBank/DDBJ databases">
        <title>Whole-genome sequencing of halo(alkali)philic microorganisms from hypersaline lakes.</title>
        <authorList>
            <person name="Sorokin D.Y."/>
            <person name="Merkel A.Y."/>
            <person name="Messina E."/>
            <person name="Yakimov M."/>
        </authorList>
    </citation>
    <scope>NUCLEOTIDE SEQUENCE [LARGE SCALE GENOMIC DNA]</scope>
    <source>
        <strain evidence="1 2">AB-hyl4</strain>
    </source>
</reference>
<proteinExistence type="predicted"/>
<name>A0ABV4U1J1_9BACT</name>
<dbReference type="RefSeq" id="WP_425344336.1">
    <property type="nucleotide sequence ID" value="NZ_JBGUBD010000002.1"/>
</dbReference>
<dbReference type="EMBL" id="JBGUBD010000002">
    <property type="protein sequence ID" value="MFA9477411.1"/>
    <property type="molecule type" value="Genomic_DNA"/>
</dbReference>
<evidence type="ECO:0000313" key="2">
    <source>
        <dbReference type="Proteomes" id="UP001575105"/>
    </source>
</evidence>
<dbReference type="Proteomes" id="UP001575105">
    <property type="component" value="Unassembled WGS sequence"/>
</dbReference>
<comment type="caution">
    <text evidence="1">The sequence shown here is derived from an EMBL/GenBank/DDBJ whole genome shotgun (WGS) entry which is preliminary data.</text>
</comment>
<sequence length="506" mass="55906">MRLARSIWMAGTITALLLTTCITPAKGEARDPDAAAALLERYTDPSTMLVGRVIVGQVDMPALFDEIRRTLEASELNERERALLLGGLPTEPMREAAAAWLEALSNEGVEEAYVLLSLADFFPNLEPALFVVVPMVDEVDATRVQRLLFSGDVDGPEAAEDEVRHPLLPGWTTAAFDDAVVLGMNHTLARLRDQTGHALPDLAEAFSAVDGWAVQLLMVPTGDTRRVMRELLPALPDGTRPGPIVDRGMQWLAMGLNLPPEPALRLRVQGEDAEAARDLADLIAQVQPLLEREVEREAPAMVGPLSALLEQLEPTVEGRQLRVEPDAEAFREAATTSAGVFLQVRLEAMRMQSRTHLRGLHQASVVWAQGQQPREGEQRRPMASEPGILLLGNYFTAEYVLHPLADVRVPADFNQWSDERRRQWVNEYASYVLIPGLVEDLDGTRVAGFEKPEVTDGRHIAVVFNDNRVRDVPIDEARALIEEQTGMTLEELAEQQAQRGQDEASE</sequence>